<dbReference type="Gene3D" id="1.25.40.10">
    <property type="entry name" value="Tetratricopeptide repeat domain"/>
    <property type="match status" value="5"/>
</dbReference>
<dbReference type="Pfam" id="PF01535">
    <property type="entry name" value="PPR"/>
    <property type="match status" value="12"/>
</dbReference>
<sequence length="577" mass="63682">MLTVYAHNGRPWDAKNLFDRIPGGRDSVAWSCLIGAFVKIGDLEHARRVFDLLPRWTVVTSTAILVALAKRGKAENARAMFLAMPERDLVAWNAMITAYAQNGNLQVAQAMFFRMPARNFVSWNAIIDGCAQGQDEALAKKVFDSMPQREVVSWTAMVATYSQSGRLEEAQALLSKMPALNIVSWNVMIQAFADNLLVEEAKERFDRAPEHDFVSWNAIITAYAQTSQIFLARAAFDRMPQRDVVSWATMIQSYAQEGQPSMDQAKEIFDRAPQRNVVSWNVMITGYSASGRIKQSRGLFERMPMMAEHDLVSWNALIAGHLDNGLDERALQLFLEMDRRGCSPDPASYTSALAACAGLASLGAARDIHWRLCKAGLETDAFVHNALVDFYGKSGRMADAELVFQSLASVDVVTWNALAAGLSRQGSYRLVVDLLWAIKDQGLEPDGITFLALLAAYGHAGLVDHGRRAFAAMVETYRIEPGIEHYHCLVDMLGRANRLEEAVAVVSAMPHRPSSVTWTTVLSACVKWKNLGVASVAFESLLGIDPDGPAAYVLMANVYGSAGMAEEEAKLLEHVRR</sequence>
<dbReference type="NCBIfam" id="TIGR00756">
    <property type="entry name" value="PPR"/>
    <property type="match status" value="5"/>
</dbReference>
<proteinExistence type="predicted"/>
<feature type="repeat" description="PPR" evidence="2">
    <location>
        <begin position="411"/>
        <end position="445"/>
    </location>
</feature>
<dbReference type="PROSITE" id="PS51375">
    <property type="entry name" value="PPR"/>
    <property type="match status" value="6"/>
</dbReference>
<dbReference type="eggNOG" id="KOG4197">
    <property type="taxonomic scope" value="Eukaryota"/>
</dbReference>
<dbReference type="Pfam" id="PF13041">
    <property type="entry name" value="PPR_2"/>
    <property type="match status" value="1"/>
</dbReference>
<dbReference type="FunFam" id="1.25.40.10:FF:000158">
    <property type="entry name" value="pentatricopeptide repeat-containing protein At2g33680"/>
    <property type="match status" value="1"/>
</dbReference>
<dbReference type="Proteomes" id="UP000001514">
    <property type="component" value="Unassembled WGS sequence"/>
</dbReference>
<dbReference type="KEGG" id="smo:SELMODRAFT_73601"/>
<dbReference type="HOGENOM" id="CLU_002706_30_5_1"/>
<dbReference type="GO" id="GO:0048731">
    <property type="term" value="P:system development"/>
    <property type="evidence" value="ECO:0007669"/>
    <property type="project" value="UniProtKB-ARBA"/>
</dbReference>
<name>D8QR65_SELML</name>
<organism evidence="4">
    <name type="scientific">Selaginella moellendorffii</name>
    <name type="common">Spikemoss</name>
    <dbReference type="NCBI Taxonomy" id="88036"/>
    <lineage>
        <taxon>Eukaryota</taxon>
        <taxon>Viridiplantae</taxon>
        <taxon>Streptophyta</taxon>
        <taxon>Embryophyta</taxon>
        <taxon>Tracheophyta</taxon>
        <taxon>Lycopodiopsida</taxon>
        <taxon>Selaginellales</taxon>
        <taxon>Selaginellaceae</taxon>
        <taxon>Selaginella</taxon>
    </lineage>
</organism>
<dbReference type="PANTHER" id="PTHR47925:SF155">
    <property type="entry name" value="PENTACOTRIPEPTIDE-REPEAT REGION OF PRORP DOMAIN-CONTAINING PROTEIN"/>
    <property type="match status" value="1"/>
</dbReference>
<evidence type="ECO:0000256" key="2">
    <source>
        <dbReference type="PROSITE-ProRule" id="PRU00708"/>
    </source>
</evidence>
<feature type="repeat" description="PPR" evidence="2">
    <location>
        <begin position="88"/>
        <end position="122"/>
    </location>
</feature>
<feature type="repeat" description="PPR" evidence="2">
    <location>
        <begin position="26"/>
        <end position="60"/>
    </location>
</feature>
<dbReference type="SUPFAM" id="SSF48452">
    <property type="entry name" value="TPR-like"/>
    <property type="match status" value="1"/>
</dbReference>
<feature type="repeat" description="PPR" evidence="2">
    <location>
        <begin position="243"/>
        <end position="279"/>
    </location>
</feature>
<dbReference type="Gramene" id="EFJ37928">
    <property type="protein sequence ID" value="EFJ37928"/>
    <property type="gene ID" value="SELMODRAFT_73601"/>
</dbReference>
<feature type="repeat" description="PPR" evidence="2">
    <location>
        <begin position="310"/>
        <end position="344"/>
    </location>
</feature>
<protein>
    <recommendedName>
        <fullName evidence="5">Pentacotripeptide-repeat region of PRORP domain-containing protein</fullName>
    </recommendedName>
</protein>
<dbReference type="Pfam" id="PF13812">
    <property type="entry name" value="PPR_3"/>
    <property type="match status" value="1"/>
</dbReference>
<dbReference type="InParanoid" id="D8QR65"/>
<evidence type="ECO:0000256" key="1">
    <source>
        <dbReference type="ARBA" id="ARBA00022737"/>
    </source>
</evidence>
<dbReference type="EMBL" id="GL377565">
    <property type="protein sequence ID" value="EFJ37928.1"/>
    <property type="molecule type" value="Genomic_DNA"/>
</dbReference>
<evidence type="ECO:0008006" key="5">
    <source>
        <dbReference type="Google" id="ProtNLM"/>
    </source>
</evidence>
<dbReference type="PANTHER" id="PTHR47925">
    <property type="entry name" value="OS01G0913400 PROTEIN-RELATED"/>
    <property type="match status" value="1"/>
</dbReference>
<evidence type="ECO:0000313" key="4">
    <source>
        <dbReference type="Proteomes" id="UP000001514"/>
    </source>
</evidence>
<keyword evidence="1" id="KW-0677">Repeat</keyword>
<evidence type="ECO:0000313" key="3">
    <source>
        <dbReference type="EMBL" id="EFJ37928.1"/>
    </source>
</evidence>
<feature type="repeat" description="PPR" evidence="2">
    <location>
        <begin position="150"/>
        <end position="184"/>
    </location>
</feature>
<gene>
    <name evidence="3" type="ORF">SELMODRAFT_73601</name>
</gene>
<keyword evidence="4" id="KW-1185">Reference proteome</keyword>
<accession>D8QR65</accession>
<dbReference type="InterPro" id="IPR011990">
    <property type="entry name" value="TPR-like_helical_dom_sf"/>
</dbReference>
<reference evidence="3 4" key="1">
    <citation type="journal article" date="2011" name="Science">
        <title>The Selaginella genome identifies genetic changes associated with the evolution of vascular plants.</title>
        <authorList>
            <person name="Banks J.A."/>
            <person name="Nishiyama T."/>
            <person name="Hasebe M."/>
            <person name="Bowman J.L."/>
            <person name="Gribskov M."/>
            <person name="dePamphilis C."/>
            <person name="Albert V.A."/>
            <person name="Aono N."/>
            <person name="Aoyama T."/>
            <person name="Ambrose B.A."/>
            <person name="Ashton N.W."/>
            <person name="Axtell M.J."/>
            <person name="Barker E."/>
            <person name="Barker M.S."/>
            <person name="Bennetzen J.L."/>
            <person name="Bonawitz N.D."/>
            <person name="Chapple C."/>
            <person name="Cheng C."/>
            <person name="Correa L.G."/>
            <person name="Dacre M."/>
            <person name="DeBarry J."/>
            <person name="Dreyer I."/>
            <person name="Elias M."/>
            <person name="Engstrom E.M."/>
            <person name="Estelle M."/>
            <person name="Feng L."/>
            <person name="Finet C."/>
            <person name="Floyd S.K."/>
            <person name="Frommer W.B."/>
            <person name="Fujita T."/>
            <person name="Gramzow L."/>
            <person name="Gutensohn M."/>
            <person name="Harholt J."/>
            <person name="Hattori M."/>
            <person name="Heyl A."/>
            <person name="Hirai T."/>
            <person name="Hiwatashi Y."/>
            <person name="Ishikawa M."/>
            <person name="Iwata M."/>
            <person name="Karol K.G."/>
            <person name="Koehler B."/>
            <person name="Kolukisaoglu U."/>
            <person name="Kubo M."/>
            <person name="Kurata T."/>
            <person name="Lalonde S."/>
            <person name="Li K."/>
            <person name="Li Y."/>
            <person name="Litt A."/>
            <person name="Lyons E."/>
            <person name="Manning G."/>
            <person name="Maruyama T."/>
            <person name="Michael T.P."/>
            <person name="Mikami K."/>
            <person name="Miyazaki S."/>
            <person name="Morinaga S."/>
            <person name="Murata T."/>
            <person name="Mueller-Roeber B."/>
            <person name="Nelson D.R."/>
            <person name="Obara M."/>
            <person name="Oguri Y."/>
            <person name="Olmstead R.G."/>
            <person name="Onodera N."/>
            <person name="Petersen B.L."/>
            <person name="Pils B."/>
            <person name="Prigge M."/>
            <person name="Rensing S.A."/>
            <person name="Riano-Pachon D.M."/>
            <person name="Roberts A.W."/>
            <person name="Sato Y."/>
            <person name="Scheller H.V."/>
            <person name="Schulz B."/>
            <person name="Schulz C."/>
            <person name="Shakirov E.V."/>
            <person name="Shibagaki N."/>
            <person name="Shinohara N."/>
            <person name="Shippen D.E."/>
            <person name="Soerensen I."/>
            <person name="Sotooka R."/>
            <person name="Sugimoto N."/>
            <person name="Sugita M."/>
            <person name="Sumikawa N."/>
            <person name="Tanurdzic M."/>
            <person name="Theissen G."/>
            <person name="Ulvskov P."/>
            <person name="Wakazuki S."/>
            <person name="Weng J.K."/>
            <person name="Willats W.W."/>
            <person name="Wipf D."/>
            <person name="Wolf P.G."/>
            <person name="Yang L."/>
            <person name="Zimmer A.D."/>
            <person name="Zhu Q."/>
            <person name="Mitros T."/>
            <person name="Hellsten U."/>
            <person name="Loque D."/>
            <person name="Otillar R."/>
            <person name="Salamov A."/>
            <person name="Schmutz J."/>
            <person name="Shapiro H."/>
            <person name="Lindquist E."/>
            <person name="Lucas S."/>
            <person name="Rokhsar D."/>
            <person name="Grigoriev I.V."/>
        </authorList>
    </citation>
    <scope>NUCLEOTIDE SEQUENCE [LARGE SCALE GENOMIC DNA]</scope>
</reference>
<dbReference type="InterPro" id="IPR002885">
    <property type="entry name" value="PPR_rpt"/>
</dbReference>
<dbReference type="AlphaFoldDB" id="D8QR65"/>